<dbReference type="STRING" id="449659.IV66_GL001154"/>
<proteinExistence type="predicted"/>
<sequence>MNEKYNNLIKQRDKAEKKIEQADFKARQSKYYESQKKRKARSRRLIQKGALFEKYFEAENLSVDESEELLKIFADYVNANKPDKYKKDSPKD</sequence>
<keyword evidence="2" id="KW-1185">Reference proteome</keyword>
<dbReference type="RefSeq" id="WP_017866952.1">
    <property type="nucleotide sequence ID" value="NZ_BJYB01000025.1"/>
</dbReference>
<reference evidence="1 2" key="1">
    <citation type="journal article" date="2015" name="Genome Announc.">
        <title>Expanding the biotechnology potential of lactobacilli through comparative genomics of 213 strains and associated genera.</title>
        <authorList>
            <person name="Sun Z."/>
            <person name="Harris H.M."/>
            <person name="McCann A."/>
            <person name="Guo C."/>
            <person name="Argimon S."/>
            <person name="Zhang W."/>
            <person name="Yang X."/>
            <person name="Jeffery I.B."/>
            <person name="Cooney J.C."/>
            <person name="Kagawa T.F."/>
            <person name="Liu W."/>
            <person name="Song Y."/>
            <person name="Salvetti E."/>
            <person name="Wrobel A."/>
            <person name="Rasinkangas P."/>
            <person name="Parkhill J."/>
            <person name="Rea M.C."/>
            <person name="O'Sullivan O."/>
            <person name="Ritari J."/>
            <person name="Douillard F.P."/>
            <person name="Paul Ross R."/>
            <person name="Yang R."/>
            <person name="Briner A.E."/>
            <person name="Felis G.E."/>
            <person name="de Vos W.M."/>
            <person name="Barrangou R."/>
            <person name="Klaenhammer T.R."/>
            <person name="Caufield P.W."/>
            <person name="Cui Y."/>
            <person name="Zhang H."/>
            <person name="O'Toole P.W."/>
        </authorList>
    </citation>
    <scope>NUCLEOTIDE SEQUENCE [LARGE SCALE GENOMIC DNA]</scope>
    <source>
        <strain evidence="1 2">NBRC 103219</strain>
    </source>
</reference>
<protein>
    <recommendedName>
        <fullName evidence="3">Relaxasome subunit MobC</fullName>
    </recommendedName>
</protein>
<dbReference type="PATRIC" id="fig|449659.4.peg.1169"/>
<dbReference type="AlphaFoldDB" id="A0A0R2LLC3"/>
<evidence type="ECO:0000313" key="2">
    <source>
        <dbReference type="Proteomes" id="UP000051886"/>
    </source>
</evidence>
<gene>
    <name evidence="1" type="ORF">IV66_GL001154</name>
</gene>
<evidence type="ECO:0000313" key="1">
    <source>
        <dbReference type="EMBL" id="KRO02559.1"/>
    </source>
</evidence>
<name>A0A0R2LLC3_9LACO</name>
<accession>A0A0R2LLC3</accession>
<dbReference type="OrthoDB" id="2065751at2"/>
<comment type="caution">
    <text evidence="1">The sequence shown here is derived from an EMBL/GenBank/DDBJ whole genome shotgun (WGS) entry which is preliminary data.</text>
</comment>
<dbReference type="EMBL" id="JQCN01000002">
    <property type="protein sequence ID" value="KRO02559.1"/>
    <property type="molecule type" value="Genomic_DNA"/>
</dbReference>
<dbReference type="Proteomes" id="UP000051886">
    <property type="component" value="Unassembled WGS sequence"/>
</dbReference>
<organism evidence="1 2">
    <name type="scientific">Ligilactobacillus pobuzihii</name>
    <dbReference type="NCBI Taxonomy" id="449659"/>
    <lineage>
        <taxon>Bacteria</taxon>
        <taxon>Bacillati</taxon>
        <taxon>Bacillota</taxon>
        <taxon>Bacilli</taxon>
        <taxon>Lactobacillales</taxon>
        <taxon>Lactobacillaceae</taxon>
        <taxon>Ligilactobacillus</taxon>
    </lineage>
</organism>
<evidence type="ECO:0008006" key="3">
    <source>
        <dbReference type="Google" id="ProtNLM"/>
    </source>
</evidence>